<evidence type="ECO:0000313" key="2">
    <source>
        <dbReference type="Proteomes" id="UP000001542"/>
    </source>
</evidence>
<dbReference type="GO" id="GO:0000160">
    <property type="term" value="P:phosphorelay signal transduction system"/>
    <property type="evidence" value="ECO:0007669"/>
    <property type="project" value="InterPro"/>
</dbReference>
<dbReference type="InParanoid" id="A2E4E3"/>
<sequence length="119" mass="13531">MTRESLREEPVIDEEIVEQNLELMDAKFPDELMEEWNVTIIPLIHEVIDNFAKLDDMDCYQKAHKCAGSALQIGANQLGQALRTVSHLRKGGQFEPAKEIMEDVPGYLEAFEKIVAESK</sequence>
<reference evidence="1" key="2">
    <citation type="journal article" date="2007" name="Science">
        <title>Draft genome sequence of the sexually transmitted pathogen Trichomonas vaginalis.</title>
        <authorList>
            <person name="Carlton J.M."/>
            <person name="Hirt R.P."/>
            <person name="Silva J.C."/>
            <person name="Delcher A.L."/>
            <person name="Schatz M."/>
            <person name="Zhao Q."/>
            <person name="Wortman J.R."/>
            <person name="Bidwell S.L."/>
            <person name="Alsmark U.C.M."/>
            <person name="Besteiro S."/>
            <person name="Sicheritz-Ponten T."/>
            <person name="Noel C.J."/>
            <person name="Dacks J.B."/>
            <person name="Foster P.G."/>
            <person name="Simillion C."/>
            <person name="Van de Peer Y."/>
            <person name="Miranda-Saavedra D."/>
            <person name="Barton G.J."/>
            <person name="Westrop G.D."/>
            <person name="Mueller S."/>
            <person name="Dessi D."/>
            <person name="Fiori P.L."/>
            <person name="Ren Q."/>
            <person name="Paulsen I."/>
            <person name="Zhang H."/>
            <person name="Bastida-Corcuera F.D."/>
            <person name="Simoes-Barbosa A."/>
            <person name="Brown M.T."/>
            <person name="Hayes R.D."/>
            <person name="Mukherjee M."/>
            <person name="Okumura C.Y."/>
            <person name="Schneider R."/>
            <person name="Smith A.J."/>
            <person name="Vanacova S."/>
            <person name="Villalvazo M."/>
            <person name="Haas B.J."/>
            <person name="Pertea M."/>
            <person name="Feldblyum T.V."/>
            <person name="Utterback T.R."/>
            <person name="Shu C.L."/>
            <person name="Osoegawa K."/>
            <person name="de Jong P.J."/>
            <person name="Hrdy I."/>
            <person name="Horvathova L."/>
            <person name="Zubacova Z."/>
            <person name="Dolezal P."/>
            <person name="Malik S.B."/>
            <person name="Logsdon J.M. Jr."/>
            <person name="Henze K."/>
            <person name="Gupta A."/>
            <person name="Wang C.C."/>
            <person name="Dunne R.L."/>
            <person name="Upcroft J.A."/>
            <person name="Upcroft P."/>
            <person name="White O."/>
            <person name="Salzberg S.L."/>
            <person name="Tang P."/>
            <person name="Chiu C.-H."/>
            <person name="Lee Y.-S."/>
            <person name="Embley T.M."/>
            <person name="Coombs G.H."/>
            <person name="Mottram J.C."/>
            <person name="Tachezy J."/>
            <person name="Fraser-Liggett C.M."/>
            <person name="Johnson P.J."/>
        </authorList>
    </citation>
    <scope>NUCLEOTIDE SEQUENCE [LARGE SCALE GENOMIC DNA]</scope>
    <source>
        <strain evidence="1">G3</strain>
    </source>
</reference>
<dbReference type="VEuPathDB" id="TrichDB:TVAG_128920"/>
<protein>
    <recommendedName>
        <fullName evidence="3">HPt domain-containing protein</fullName>
    </recommendedName>
</protein>
<reference evidence="1" key="1">
    <citation type="submission" date="2006-10" db="EMBL/GenBank/DDBJ databases">
        <authorList>
            <person name="Amadeo P."/>
            <person name="Zhao Q."/>
            <person name="Wortman J."/>
            <person name="Fraser-Liggett C."/>
            <person name="Carlton J."/>
        </authorList>
    </citation>
    <scope>NUCLEOTIDE SEQUENCE</scope>
    <source>
        <strain evidence="1">G3</strain>
    </source>
</reference>
<name>A2E4E3_TRIV3</name>
<gene>
    <name evidence="1" type="ORF">TVAG_128920</name>
</gene>
<accession>A2E4E3</accession>
<dbReference type="AlphaFoldDB" id="A2E4E3"/>
<dbReference type="Proteomes" id="UP000001542">
    <property type="component" value="Unassembled WGS sequence"/>
</dbReference>
<proteinExistence type="predicted"/>
<keyword evidence="2" id="KW-1185">Reference proteome</keyword>
<dbReference type="OrthoDB" id="10260512at2759"/>
<organism evidence="1 2">
    <name type="scientific">Trichomonas vaginalis (strain ATCC PRA-98 / G3)</name>
    <dbReference type="NCBI Taxonomy" id="412133"/>
    <lineage>
        <taxon>Eukaryota</taxon>
        <taxon>Metamonada</taxon>
        <taxon>Parabasalia</taxon>
        <taxon>Trichomonadida</taxon>
        <taxon>Trichomonadidae</taxon>
        <taxon>Trichomonas</taxon>
    </lineage>
</organism>
<dbReference type="EMBL" id="DS113301">
    <property type="protein sequence ID" value="EAY12478.1"/>
    <property type="molecule type" value="Genomic_DNA"/>
</dbReference>
<dbReference type="InterPro" id="IPR036641">
    <property type="entry name" value="HPT_dom_sf"/>
</dbReference>
<evidence type="ECO:0000313" key="1">
    <source>
        <dbReference type="EMBL" id="EAY12478.1"/>
    </source>
</evidence>
<dbReference type="SUPFAM" id="SSF47226">
    <property type="entry name" value="Histidine-containing phosphotransfer domain, HPT domain"/>
    <property type="match status" value="1"/>
</dbReference>
<evidence type="ECO:0008006" key="3">
    <source>
        <dbReference type="Google" id="ProtNLM"/>
    </source>
</evidence>
<dbReference type="Gene3D" id="1.20.120.160">
    <property type="entry name" value="HPT domain"/>
    <property type="match status" value="1"/>
</dbReference>
<dbReference type="SMR" id="A2E4E3"/>